<name>A0A2U1KE99_ARTAN</name>
<evidence type="ECO:0000259" key="1">
    <source>
        <dbReference type="PROSITE" id="PS00028"/>
    </source>
</evidence>
<comment type="caution">
    <text evidence="2">The sequence shown here is derived from an EMBL/GenBank/DDBJ whole genome shotgun (WGS) entry which is preliminary data.</text>
</comment>
<organism evidence="2 3">
    <name type="scientific">Artemisia annua</name>
    <name type="common">Sweet wormwood</name>
    <dbReference type="NCBI Taxonomy" id="35608"/>
    <lineage>
        <taxon>Eukaryota</taxon>
        <taxon>Viridiplantae</taxon>
        <taxon>Streptophyta</taxon>
        <taxon>Embryophyta</taxon>
        <taxon>Tracheophyta</taxon>
        <taxon>Spermatophyta</taxon>
        <taxon>Magnoliopsida</taxon>
        <taxon>eudicotyledons</taxon>
        <taxon>Gunneridae</taxon>
        <taxon>Pentapetalae</taxon>
        <taxon>asterids</taxon>
        <taxon>campanulids</taxon>
        <taxon>Asterales</taxon>
        <taxon>Asteraceae</taxon>
        <taxon>Asteroideae</taxon>
        <taxon>Anthemideae</taxon>
        <taxon>Artemisiinae</taxon>
        <taxon>Artemisia</taxon>
    </lineage>
</organism>
<keyword evidence="2" id="KW-0238">DNA-binding</keyword>
<gene>
    <name evidence="2" type="ORF">CTI12_AA612660</name>
</gene>
<reference evidence="2 3" key="1">
    <citation type="journal article" date="2018" name="Mol. Plant">
        <title>The genome of Artemisia annua provides insight into the evolution of Asteraceae family and artemisinin biosynthesis.</title>
        <authorList>
            <person name="Shen Q."/>
            <person name="Zhang L."/>
            <person name="Liao Z."/>
            <person name="Wang S."/>
            <person name="Yan T."/>
            <person name="Shi P."/>
            <person name="Liu M."/>
            <person name="Fu X."/>
            <person name="Pan Q."/>
            <person name="Wang Y."/>
            <person name="Lv Z."/>
            <person name="Lu X."/>
            <person name="Zhang F."/>
            <person name="Jiang W."/>
            <person name="Ma Y."/>
            <person name="Chen M."/>
            <person name="Hao X."/>
            <person name="Li L."/>
            <person name="Tang Y."/>
            <person name="Lv G."/>
            <person name="Zhou Y."/>
            <person name="Sun X."/>
            <person name="Brodelius P.E."/>
            <person name="Rose J.K.C."/>
            <person name="Tang K."/>
        </authorList>
    </citation>
    <scope>NUCLEOTIDE SEQUENCE [LARGE SCALE GENOMIC DNA]</scope>
    <source>
        <strain evidence="3">cv. Huhao1</strain>
        <tissue evidence="2">Leaf</tissue>
    </source>
</reference>
<dbReference type="OrthoDB" id="1591055at2759"/>
<protein>
    <submittedName>
        <fullName evidence="2">Zinc finger C2H2-type/integrase DNA-binding domain-containing protein</fullName>
    </submittedName>
</protein>
<dbReference type="EMBL" id="PKPP01020706">
    <property type="protein sequence ID" value="PWA35094.1"/>
    <property type="molecule type" value="Genomic_DNA"/>
</dbReference>
<evidence type="ECO:0000313" key="3">
    <source>
        <dbReference type="Proteomes" id="UP000245207"/>
    </source>
</evidence>
<dbReference type="InterPro" id="IPR013087">
    <property type="entry name" value="Znf_C2H2_type"/>
</dbReference>
<accession>A0A2U1KE99</accession>
<keyword evidence="3" id="KW-1185">Reference proteome</keyword>
<proteinExistence type="predicted"/>
<feature type="domain" description="C2H2-type" evidence="1">
    <location>
        <begin position="129"/>
        <end position="149"/>
    </location>
</feature>
<evidence type="ECO:0000313" key="2">
    <source>
        <dbReference type="EMBL" id="PWA35094.1"/>
    </source>
</evidence>
<sequence length="272" mass="30526">MKSQEGFTQNAETVLSSTPVRKIVIRLKTPTNPNTIILNGETSCFSNTENMNGKRVLAMDWKNEFQETIKKAKGRTNVASTSNALYKPAATRYDETKKLTDTFKKRKVHVEKRKNLVISFVNSQCKPACPLCRENCVSNKFLYQHMAFHTDKDWKRFTRSLNTHNVNKSGQDHNHDAKVVDLSKCLFGWDVKTRKRSRLGSSVAGEAAKILVLMARDPQLKAKTSIMAQSEVQAVNGLVCIGDPVTPSMVESGAQVEELMATSMTERNLQVE</sequence>
<dbReference type="Proteomes" id="UP000245207">
    <property type="component" value="Unassembled WGS sequence"/>
</dbReference>
<dbReference type="PROSITE" id="PS00028">
    <property type="entry name" value="ZINC_FINGER_C2H2_1"/>
    <property type="match status" value="1"/>
</dbReference>
<dbReference type="GO" id="GO:0003677">
    <property type="term" value="F:DNA binding"/>
    <property type="evidence" value="ECO:0007669"/>
    <property type="project" value="UniProtKB-KW"/>
</dbReference>
<dbReference type="AlphaFoldDB" id="A0A2U1KE99"/>